<feature type="transmembrane region" description="Helical" evidence="1">
    <location>
        <begin position="102"/>
        <end position="120"/>
    </location>
</feature>
<dbReference type="EMBL" id="PFGC01000004">
    <property type="protein sequence ID" value="PIW37440.1"/>
    <property type="molecule type" value="Genomic_DNA"/>
</dbReference>
<accession>A0A2M7H5D7</accession>
<feature type="signal peptide" evidence="2">
    <location>
        <begin position="1"/>
        <end position="33"/>
    </location>
</feature>
<keyword evidence="2" id="KW-0732">Signal</keyword>
<gene>
    <name evidence="3" type="ORF">COW24_00160</name>
</gene>
<protein>
    <recommendedName>
        <fullName evidence="5">Dickkopf N-terminal cysteine-rich domain-containing protein</fullName>
    </recommendedName>
</protein>
<organism evidence="3 4">
    <name type="scientific">Candidatus Kerfeldbacteria bacterium CG15_BIG_FIL_POST_REV_8_21_14_020_45_12</name>
    <dbReference type="NCBI Taxonomy" id="2014247"/>
    <lineage>
        <taxon>Bacteria</taxon>
        <taxon>Candidatus Kerfeldiibacteriota</taxon>
    </lineage>
</organism>
<evidence type="ECO:0008006" key="5">
    <source>
        <dbReference type="Google" id="ProtNLM"/>
    </source>
</evidence>
<comment type="caution">
    <text evidence="3">The sequence shown here is derived from an EMBL/GenBank/DDBJ whole genome shotgun (WGS) entry which is preliminary data.</text>
</comment>
<evidence type="ECO:0000313" key="4">
    <source>
        <dbReference type="Proteomes" id="UP000230292"/>
    </source>
</evidence>
<proteinExistence type="predicted"/>
<name>A0A2M7H5D7_9BACT</name>
<evidence type="ECO:0000256" key="1">
    <source>
        <dbReference type="SAM" id="Phobius"/>
    </source>
</evidence>
<sequence length="413" mass="42478">MNKHILKKISGRKFLLAAIIGFLFIGIPSFALAASCDFPAVTIEVPLGTVGKVYGLTDYISQLYKFLVGSVGILSAVMIMINGLRWAAAAGNADQISEAKSGVLGAFVGLILALTSYIILVNINAGLAALPEICPEGLAFTAALTTSGWEACPGTSVTECNGVDYCAYAGGCECVNIGSTTTDFVCRPVGADVLPANIRCKQDSNCVGYATNTLQCVGANTAGTVPGNCILPEASHVCTTDSDCTPPYTCVDTSTSGSKQCMTATGRVDYTSCENDGQCESTACNETKGICSPGNGTENATVAPCGGDDDCVEGYTCGTGSLCRAKAEGDSCDSLNSECGSLFCVDTLGGNECYDGSSGDPCDVDQDCQSTNCIDTYGDNECYDGNTGDPCNVGTDCISGTCIDNLIENDECS</sequence>
<dbReference type="AlphaFoldDB" id="A0A2M7H5D7"/>
<keyword evidence="1" id="KW-0472">Membrane</keyword>
<feature type="chain" id="PRO_5014986496" description="Dickkopf N-terminal cysteine-rich domain-containing protein" evidence="2">
    <location>
        <begin position="34"/>
        <end position="413"/>
    </location>
</feature>
<evidence type="ECO:0000313" key="3">
    <source>
        <dbReference type="EMBL" id="PIW37440.1"/>
    </source>
</evidence>
<keyword evidence="1" id="KW-1133">Transmembrane helix</keyword>
<dbReference type="Proteomes" id="UP000230292">
    <property type="component" value="Unassembled WGS sequence"/>
</dbReference>
<feature type="transmembrane region" description="Helical" evidence="1">
    <location>
        <begin position="63"/>
        <end position="81"/>
    </location>
</feature>
<evidence type="ECO:0000256" key="2">
    <source>
        <dbReference type="SAM" id="SignalP"/>
    </source>
</evidence>
<keyword evidence="1" id="KW-0812">Transmembrane</keyword>
<reference evidence="3 4" key="1">
    <citation type="submission" date="2017-09" db="EMBL/GenBank/DDBJ databases">
        <title>Depth-based differentiation of microbial function through sediment-hosted aquifers and enrichment of novel symbionts in the deep terrestrial subsurface.</title>
        <authorList>
            <person name="Probst A.J."/>
            <person name="Ladd B."/>
            <person name="Jarett J.K."/>
            <person name="Geller-Mcgrath D.E."/>
            <person name="Sieber C.M."/>
            <person name="Emerson J.B."/>
            <person name="Anantharaman K."/>
            <person name="Thomas B.C."/>
            <person name="Malmstrom R."/>
            <person name="Stieglmeier M."/>
            <person name="Klingl A."/>
            <person name="Woyke T."/>
            <person name="Ryan C.M."/>
            <person name="Banfield J.F."/>
        </authorList>
    </citation>
    <scope>NUCLEOTIDE SEQUENCE [LARGE SCALE GENOMIC DNA]</scope>
    <source>
        <strain evidence="3">CG15_BIG_FIL_POST_REV_8_21_14_020_45_12</strain>
    </source>
</reference>